<keyword evidence="3" id="KW-1185">Reference proteome</keyword>
<feature type="compositionally biased region" description="Basic and acidic residues" evidence="1">
    <location>
        <begin position="218"/>
        <end position="228"/>
    </location>
</feature>
<dbReference type="OrthoDB" id="6280625at2759"/>
<dbReference type="STRING" id="102285.A0A0R3TCX2"/>
<organism evidence="4">
    <name type="scientific">Rodentolepis nana</name>
    <name type="common">Dwarf tapeworm</name>
    <name type="synonym">Hymenolepis nana</name>
    <dbReference type="NCBI Taxonomy" id="102285"/>
    <lineage>
        <taxon>Eukaryota</taxon>
        <taxon>Metazoa</taxon>
        <taxon>Spiralia</taxon>
        <taxon>Lophotrochozoa</taxon>
        <taxon>Platyhelminthes</taxon>
        <taxon>Cestoda</taxon>
        <taxon>Eucestoda</taxon>
        <taxon>Cyclophyllidea</taxon>
        <taxon>Hymenolepididae</taxon>
        <taxon>Rodentolepis</taxon>
    </lineage>
</organism>
<reference evidence="2 3" key="2">
    <citation type="submission" date="2018-11" db="EMBL/GenBank/DDBJ databases">
        <authorList>
            <consortium name="Pathogen Informatics"/>
        </authorList>
    </citation>
    <scope>NUCLEOTIDE SEQUENCE [LARGE SCALE GENOMIC DNA]</scope>
</reference>
<proteinExistence type="predicted"/>
<dbReference type="Proteomes" id="UP000278807">
    <property type="component" value="Unassembled WGS sequence"/>
</dbReference>
<protein>
    <submittedName>
        <fullName evidence="4">N-acetylmuramoyl-L-alanine amidase</fullName>
    </submittedName>
</protein>
<evidence type="ECO:0000313" key="4">
    <source>
        <dbReference type="WBParaSite" id="HNAJ_0000491101-mRNA-1"/>
    </source>
</evidence>
<dbReference type="EMBL" id="UZAE01003811">
    <property type="protein sequence ID" value="VDO00768.1"/>
    <property type="molecule type" value="Genomic_DNA"/>
</dbReference>
<dbReference type="SUPFAM" id="SSF50729">
    <property type="entry name" value="PH domain-like"/>
    <property type="match status" value="1"/>
</dbReference>
<dbReference type="WBParaSite" id="HNAJ_0000491101-mRNA-1">
    <property type="protein sequence ID" value="HNAJ_0000491101-mRNA-1"/>
    <property type="gene ID" value="HNAJ_0000491101"/>
</dbReference>
<accession>A0A0R3TCX2</accession>
<evidence type="ECO:0000256" key="1">
    <source>
        <dbReference type="SAM" id="MobiDB-lite"/>
    </source>
</evidence>
<evidence type="ECO:0000313" key="3">
    <source>
        <dbReference type="Proteomes" id="UP000278807"/>
    </source>
</evidence>
<feature type="compositionally biased region" description="Polar residues" evidence="1">
    <location>
        <begin position="195"/>
        <end position="205"/>
    </location>
</feature>
<feature type="region of interest" description="Disordered" evidence="1">
    <location>
        <begin position="195"/>
        <end position="238"/>
    </location>
</feature>
<evidence type="ECO:0000313" key="2">
    <source>
        <dbReference type="EMBL" id="VDO00768.1"/>
    </source>
</evidence>
<sequence>MWPTSHFQRPVKLLKSDPAFETSIIAPANKKALNPTFYFDTAKRAKVFWQYAVTCHTFFRVKEPSSASSNSALTFNAVNGGLQPPPISLTSSLSPSASSSSGFSRFFFRGSRSRRSMSVGSGGGGLERTMSTLMALRRRSKSIERGFFSRGVSRRFSRRRSFAHSGRTHSVNILNAYESRDSLGMQSIPSLLDESQAQKNASTDLESPMTLEETADPPLRKSVDEQNKSDQPFTSKKFRASAPALARKQEYLPSHVLNLDSNINSTNADNLIASSPNQKAIMIAWVSPVGTLENPIG</sequence>
<dbReference type="AlphaFoldDB" id="A0A0R3TCX2"/>
<gene>
    <name evidence="2" type="ORF">HNAJ_LOCUS4908</name>
</gene>
<reference evidence="4" key="1">
    <citation type="submission" date="2017-02" db="UniProtKB">
        <authorList>
            <consortium name="WormBaseParasite"/>
        </authorList>
    </citation>
    <scope>IDENTIFICATION</scope>
</reference>
<name>A0A0R3TCX2_RODNA</name>